<reference evidence="7" key="1">
    <citation type="submission" date="2014-09" db="EMBL/GenBank/DDBJ databases">
        <title>Whole genome shotgun sequence of Streptomyces sp. NBRC 110027.</title>
        <authorList>
            <person name="Komaki H."/>
            <person name="Ichikawa N."/>
            <person name="Katano-Makiyama Y."/>
            <person name="Hosoyama A."/>
            <person name="Hashimoto M."/>
            <person name="Uohara A."/>
            <person name="Kitahashi Y."/>
            <person name="Ohji S."/>
            <person name="Kimura A."/>
            <person name="Yamazoe A."/>
            <person name="Igarashi Y."/>
            <person name="Fujita N."/>
        </authorList>
    </citation>
    <scope>NUCLEOTIDE SEQUENCE [LARGE SCALE GENOMIC DNA]</scope>
    <source>
        <strain evidence="7">NBRC 110027</strain>
    </source>
</reference>
<proteinExistence type="inferred from homology"/>
<dbReference type="SUPFAM" id="SSF53383">
    <property type="entry name" value="PLP-dependent transferases"/>
    <property type="match status" value="1"/>
</dbReference>
<dbReference type="InterPro" id="IPR004839">
    <property type="entry name" value="Aminotransferase_I/II_large"/>
</dbReference>
<dbReference type="GO" id="GO:0008483">
    <property type="term" value="F:transaminase activity"/>
    <property type="evidence" value="ECO:0007669"/>
    <property type="project" value="UniProtKB-KW"/>
</dbReference>
<dbReference type="InterPro" id="IPR015424">
    <property type="entry name" value="PyrdxlP-dep_Trfase"/>
</dbReference>
<dbReference type="InterPro" id="IPR004838">
    <property type="entry name" value="NHTrfase_class1_PyrdxlP-BS"/>
</dbReference>
<dbReference type="PROSITE" id="PS00105">
    <property type="entry name" value="AA_TRANSFER_CLASS_1"/>
    <property type="match status" value="1"/>
</dbReference>
<dbReference type="InterPro" id="IPR015422">
    <property type="entry name" value="PyrdxlP-dep_Trfase_small"/>
</dbReference>
<dbReference type="OrthoDB" id="9813612at2"/>
<dbReference type="PANTHER" id="PTHR42832:SF3">
    <property type="entry name" value="L-GLUTAMINE--4-(METHYLSULFANYL)-2-OXOBUTANOATE AMINOTRANSFERASE"/>
    <property type="match status" value="1"/>
</dbReference>
<dbReference type="Gene3D" id="3.90.1150.10">
    <property type="entry name" value="Aspartate Aminotransferase, domain 1"/>
    <property type="match status" value="1"/>
</dbReference>
<comment type="caution">
    <text evidence="6">The sequence shown here is derived from an EMBL/GenBank/DDBJ whole genome shotgun (WGS) entry which is preliminary data.</text>
</comment>
<accession>A0A0P4RA34</accession>
<comment type="similarity">
    <text evidence="4">Belongs to the class-I pyridoxal-phosphate-dependent aminotransferase family.</text>
</comment>
<protein>
    <recommendedName>
        <fullName evidence="4">Aminotransferase</fullName>
        <ecNumber evidence="4">2.6.1.-</ecNumber>
    </recommendedName>
</protein>
<evidence type="ECO:0000256" key="4">
    <source>
        <dbReference type="RuleBase" id="RU000481"/>
    </source>
</evidence>
<dbReference type="GO" id="GO:0030170">
    <property type="term" value="F:pyridoxal phosphate binding"/>
    <property type="evidence" value="ECO:0007669"/>
    <property type="project" value="InterPro"/>
</dbReference>
<keyword evidence="2 4" id="KW-0032">Aminotransferase</keyword>
<keyword evidence="7" id="KW-1185">Reference proteome</keyword>
<dbReference type="InterPro" id="IPR015421">
    <property type="entry name" value="PyrdxlP-dep_Trfase_major"/>
</dbReference>
<comment type="cofactor">
    <cofactor evidence="1 4">
        <name>pyridoxal 5'-phosphate</name>
        <dbReference type="ChEBI" id="CHEBI:597326"/>
    </cofactor>
</comment>
<dbReference type="EMBL" id="BBNO01000007">
    <property type="protein sequence ID" value="GAO10350.1"/>
    <property type="molecule type" value="Genomic_DNA"/>
</dbReference>
<dbReference type="CDD" id="cd00609">
    <property type="entry name" value="AAT_like"/>
    <property type="match status" value="1"/>
</dbReference>
<evidence type="ECO:0000256" key="2">
    <source>
        <dbReference type="ARBA" id="ARBA00022576"/>
    </source>
</evidence>
<feature type="domain" description="Aminotransferase class I/classII large" evidence="5">
    <location>
        <begin position="26"/>
        <end position="359"/>
    </location>
</feature>
<dbReference type="Pfam" id="PF00155">
    <property type="entry name" value="Aminotran_1_2"/>
    <property type="match status" value="1"/>
</dbReference>
<evidence type="ECO:0000313" key="6">
    <source>
        <dbReference type="EMBL" id="GAO10350.1"/>
    </source>
</evidence>
<name>A0A0P4RA34_9ACTN</name>
<dbReference type="Proteomes" id="UP000048965">
    <property type="component" value="Unassembled WGS sequence"/>
</dbReference>
<dbReference type="InterPro" id="IPR019880">
    <property type="entry name" value="OxyQ"/>
</dbReference>
<dbReference type="RefSeq" id="WP_042157816.1">
    <property type="nucleotide sequence ID" value="NZ_BBNO01000007.1"/>
</dbReference>
<evidence type="ECO:0000259" key="5">
    <source>
        <dbReference type="Pfam" id="PF00155"/>
    </source>
</evidence>
<keyword evidence="3 4" id="KW-0808">Transferase</keyword>
<reference evidence="6 7" key="2">
    <citation type="journal article" date="2015" name="Stand. Genomic Sci.">
        <title>Draft genome sequence of marine-derived Streptomyces sp. TP-A0598, a producer of anti-MRSA antibiotic lydicamycins.</title>
        <authorList>
            <person name="Komaki H."/>
            <person name="Ichikawa N."/>
            <person name="Hosoyama A."/>
            <person name="Fujita N."/>
            <person name="Igarashi Y."/>
        </authorList>
    </citation>
    <scope>NUCLEOTIDE SEQUENCE [LARGE SCALE GENOMIC DNA]</scope>
    <source>
        <strain evidence="6 7">NBRC 110027</strain>
    </source>
</reference>
<dbReference type="InterPro" id="IPR050881">
    <property type="entry name" value="LL-DAP_aminotransferase"/>
</dbReference>
<evidence type="ECO:0000256" key="3">
    <source>
        <dbReference type="ARBA" id="ARBA00022679"/>
    </source>
</evidence>
<dbReference type="NCBIfam" id="TIGR03539">
    <property type="entry name" value="DapC_actino"/>
    <property type="match status" value="1"/>
</dbReference>
<evidence type="ECO:0000313" key="7">
    <source>
        <dbReference type="Proteomes" id="UP000048965"/>
    </source>
</evidence>
<dbReference type="EC" id="2.6.1.-" evidence="4"/>
<organism evidence="6 7">
    <name type="scientific">Streptomyces lydicamycinicus</name>
    <dbReference type="NCBI Taxonomy" id="1546107"/>
    <lineage>
        <taxon>Bacteria</taxon>
        <taxon>Bacillati</taxon>
        <taxon>Actinomycetota</taxon>
        <taxon>Actinomycetes</taxon>
        <taxon>Kitasatosporales</taxon>
        <taxon>Streptomycetaceae</taxon>
        <taxon>Streptomyces</taxon>
    </lineage>
</organism>
<dbReference type="AlphaFoldDB" id="A0A0P4RA34"/>
<gene>
    <name evidence="6" type="primary">dapC</name>
    <name evidence="6" type="ORF">TPA0598_07_00740</name>
</gene>
<dbReference type="Gene3D" id="3.40.640.10">
    <property type="entry name" value="Type I PLP-dependent aspartate aminotransferase-like (Major domain)"/>
    <property type="match status" value="1"/>
</dbReference>
<sequence length="360" mass="38780">MRDMPEFPWDVILPHKRRAAEHPGGIVNLALGEPVDPTPRPVRDALAVASDAPGYPPTEGTDALREAAAGWLRRRLGVSVDPTAVLPAVGTKELIAWLPTMLGVTPGDTVAFPELAFPTFDVSARLAGATSRPVAWPPDLPATERPAVVWLNSPSNPEGRVHSPDELRALVAWAREHGTVLVNDECYIEYGWDGRPCSLLDPRVCGGSHEGLLTVHSLSKRSNLAGYRAGICSGDPALIRRLLGIRKHAGHVVPAPVQGAMRAAFADDAHVEEQRARYARRRQTLRAALLAAGFTIEHSAAGLFLWATRGESCWATVKELSEHGILVAPGVFYGQAGERHVRIAITASDERITAAAARLR</sequence>
<dbReference type="PANTHER" id="PTHR42832">
    <property type="entry name" value="AMINO ACID AMINOTRANSFERASE"/>
    <property type="match status" value="1"/>
</dbReference>
<evidence type="ECO:0000256" key="1">
    <source>
        <dbReference type="ARBA" id="ARBA00001933"/>
    </source>
</evidence>